<evidence type="ECO:0000256" key="1">
    <source>
        <dbReference type="ARBA" id="ARBA00022527"/>
    </source>
</evidence>
<organism evidence="10 11">
    <name type="scientific">Stentor coeruleus</name>
    <dbReference type="NCBI Taxonomy" id="5963"/>
    <lineage>
        <taxon>Eukaryota</taxon>
        <taxon>Sar</taxon>
        <taxon>Alveolata</taxon>
        <taxon>Ciliophora</taxon>
        <taxon>Postciliodesmatophora</taxon>
        <taxon>Heterotrichea</taxon>
        <taxon>Heterotrichida</taxon>
        <taxon>Stentoridae</taxon>
        <taxon>Stentor</taxon>
    </lineage>
</organism>
<dbReference type="PANTHER" id="PTHR24353:SF37">
    <property type="entry name" value="CAMP-DEPENDENT PROTEIN KINASE CATALYTIC SUBUNIT PRKX"/>
    <property type="match status" value="1"/>
</dbReference>
<dbReference type="Proteomes" id="UP000187209">
    <property type="component" value="Unassembled WGS sequence"/>
</dbReference>
<dbReference type="SMART" id="SM00220">
    <property type="entry name" value="S_TKc"/>
    <property type="match status" value="1"/>
</dbReference>
<feature type="compositionally biased region" description="Polar residues" evidence="7">
    <location>
        <begin position="298"/>
        <end position="311"/>
    </location>
</feature>
<evidence type="ECO:0000259" key="9">
    <source>
        <dbReference type="PROSITE" id="PS51285"/>
    </source>
</evidence>
<evidence type="ECO:0000313" key="10">
    <source>
        <dbReference type="EMBL" id="OMJ69562.1"/>
    </source>
</evidence>
<dbReference type="FunFam" id="1.10.510.10:FF:000005">
    <property type="entry name" value="cAMP-dependent protein kinase catalytic subunit alpha"/>
    <property type="match status" value="1"/>
</dbReference>
<dbReference type="SUPFAM" id="SSF56112">
    <property type="entry name" value="Protein kinase-like (PK-like)"/>
    <property type="match status" value="1"/>
</dbReference>
<comment type="caution">
    <text evidence="10">The sequence shown here is derived from an EMBL/GenBank/DDBJ whole genome shotgun (WGS) entry which is preliminary data.</text>
</comment>
<keyword evidence="5 6" id="KW-0067">ATP-binding</keyword>
<dbReference type="GO" id="GO:0005524">
    <property type="term" value="F:ATP binding"/>
    <property type="evidence" value="ECO:0007669"/>
    <property type="project" value="UniProtKB-UniRule"/>
</dbReference>
<dbReference type="AlphaFoldDB" id="A0A1R2AYI3"/>
<name>A0A1R2AYI3_9CILI</name>
<dbReference type="PROSITE" id="PS50011">
    <property type="entry name" value="PROTEIN_KINASE_DOM"/>
    <property type="match status" value="1"/>
</dbReference>
<feature type="binding site" evidence="6">
    <location>
        <position position="39"/>
    </location>
    <ligand>
        <name>ATP</name>
        <dbReference type="ChEBI" id="CHEBI:30616"/>
    </ligand>
</feature>
<dbReference type="Gene3D" id="1.10.510.10">
    <property type="entry name" value="Transferase(Phosphotransferase) domain 1"/>
    <property type="match status" value="1"/>
</dbReference>
<protein>
    <recommendedName>
        <fullName evidence="12">Protein kinase domain-containing protein</fullName>
    </recommendedName>
</protein>
<dbReference type="FunFam" id="3.30.200.20:FF:000042">
    <property type="entry name" value="Aurora kinase A"/>
    <property type="match status" value="1"/>
</dbReference>
<proteinExistence type="predicted"/>
<feature type="domain" description="AGC-kinase C-terminal" evidence="9">
    <location>
        <begin position="265"/>
        <end position="317"/>
    </location>
</feature>
<evidence type="ECO:0000256" key="2">
    <source>
        <dbReference type="ARBA" id="ARBA00022679"/>
    </source>
</evidence>
<dbReference type="InterPro" id="IPR000961">
    <property type="entry name" value="AGC-kinase_C"/>
</dbReference>
<dbReference type="InterPro" id="IPR017441">
    <property type="entry name" value="Protein_kinase_ATP_BS"/>
</dbReference>
<reference evidence="10 11" key="1">
    <citation type="submission" date="2016-11" db="EMBL/GenBank/DDBJ databases">
        <title>The macronuclear genome of Stentor coeruleus: a giant cell with tiny introns.</title>
        <authorList>
            <person name="Slabodnick M."/>
            <person name="Ruby J.G."/>
            <person name="Reiff S.B."/>
            <person name="Swart E.C."/>
            <person name="Gosai S."/>
            <person name="Prabakaran S."/>
            <person name="Witkowska E."/>
            <person name="Larue G.E."/>
            <person name="Fisher S."/>
            <person name="Freeman R.M."/>
            <person name="Gunawardena J."/>
            <person name="Chu W."/>
            <person name="Stover N.A."/>
            <person name="Gregory B.D."/>
            <person name="Nowacki M."/>
            <person name="Derisi J."/>
            <person name="Roy S.W."/>
            <person name="Marshall W.F."/>
            <person name="Sood P."/>
        </authorList>
    </citation>
    <scope>NUCLEOTIDE SEQUENCE [LARGE SCALE GENOMIC DNA]</scope>
    <source>
        <strain evidence="10">WM001</strain>
    </source>
</reference>
<dbReference type="InterPro" id="IPR000719">
    <property type="entry name" value="Prot_kinase_dom"/>
</dbReference>
<keyword evidence="4" id="KW-0418">Kinase</keyword>
<gene>
    <name evidence="10" type="ORF">SteCoe_32680</name>
</gene>
<dbReference type="Gene3D" id="3.30.200.20">
    <property type="entry name" value="Phosphorylase Kinase, domain 1"/>
    <property type="match status" value="1"/>
</dbReference>
<dbReference type="PROSITE" id="PS51285">
    <property type="entry name" value="AGC_KINASE_CTER"/>
    <property type="match status" value="1"/>
</dbReference>
<dbReference type="OrthoDB" id="296179at2759"/>
<evidence type="ECO:0000256" key="5">
    <source>
        <dbReference type="ARBA" id="ARBA00022840"/>
    </source>
</evidence>
<evidence type="ECO:0000256" key="6">
    <source>
        <dbReference type="PROSITE-ProRule" id="PRU10141"/>
    </source>
</evidence>
<evidence type="ECO:0008006" key="12">
    <source>
        <dbReference type="Google" id="ProtNLM"/>
    </source>
</evidence>
<sequence length="317" mass="37024">MIQKFNLDDIEIYHTIGKGGYGKVSIARPKNNTAYFALKILKKAHIIKTKQVDHVHSEFMLLKELQHPFIVKLLGYSQDIYNLYLAMEFVPGGDLFTHIRVCKILPNMQSMLYSAQITMMIEYLHNKSIIFRDLKPENILIKHNGYLKLTDFGLAKIVPDRTYTFCGTPEYTAPEVILKNGYGSAVDWWSLGVIIYEMLTGVDPFHDQDPMKIYENILNCRIKFPRGFDKVSKSLIKHLLVLDLSKRYGNMKRGVEDIKKHRWFRGLEWELLIFEAIQMPYIPPVRFQGDTSNFYRYPNSNSEPETINQQEDPFGNW</sequence>
<dbReference type="PANTHER" id="PTHR24353">
    <property type="entry name" value="CYCLIC NUCLEOTIDE-DEPENDENT PROTEIN KINASE"/>
    <property type="match status" value="1"/>
</dbReference>
<dbReference type="EMBL" id="MPUH01001183">
    <property type="protein sequence ID" value="OMJ69562.1"/>
    <property type="molecule type" value="Genomic_DNA"/>
</dbReference>
<evidence type="ECO:0000313" key="11">
    <source>
        <dbReference type="Proteomes" id="UP000187209"/>
    </source>
</evidence>
<dbReference type="Pfam" id="PF00069">
    <property type="entry name" value="Pkinase"/>
    <property type="match status" value="1"/>
</dbReference>
<feature type="domain" description="Protein kinase" evidence="8">
    <location>
        <begin position="10"/>
        <end position="264"/>
    </location>
</feature>
<keyword evidence="2" id="KW-0808">Transferase</keyword>
<dbReference type="PROSITE" id="PS00107">
    <property type="entry name" value="PROTEIN_KINASE_ATP"/>
    <property type="match status" value="1"/>
</dbReference>
<keyword evidence="3 6" id="KW-0547">Nucleotide-binding</keyword>
<keyword evidence="11" id="KW-1185">Reference proteome</keyword>
<dbReference type="GO" id="GO:0005952">
    <property type="term" value="C:cAMP-dependent protein kinase complex"/>
    <property type="evidence" value="ECO:0007669"/>
    <property type="project" value="TreeGrafter"/>
</dbReference>
<evidence type="ECO:0000256" key="4">
    <source>
        <dbReference type="ARBA" id="ARBA00022777"/>
    </source>
</evidence>
<accession>A0A1R2AYI3</accession>
<dbReference type="GO" id="GO:0009653">
    <property type="term" value="P:anatomical structure morphogenesis"/>
    <property type="evidence" value="ECO:0007669"/>
    <property type="project" value="UniProtKB-ARBA"/>
</dbReference>
<evidence type="ECO:0000256" key="3">
    <source>
        <dbReference type="ARBA" id="ARBA00022741"/>
    </source>
</evidence>
<keyword evidence="1" id="KW-0723">Serine/threonine-protein kinase</keyword>
<dbReference type="CDD" id="cd05580">
    <property type="entry name" value="STKc_PKA_like"/>
    <property type="match status" value="1"/>
</dbReference>
<dbReference type="InterPro" id="IPR011009">
    <property type="entry name" value="Kinase-like_dom_sf"/>
</dbReference>
<dbReference type="GO" id="GO:0004691">
    <property type="term" value="F:cAMP-dependent protein kinase activity"/>
    <property type="evidence" value="ECO:0007669"/>
    <property type="project" value="TreeGrafter"/>
</dbReference>
<evidence type="ECO:0000256" key="7">
    <source>
        <dbReference type="SAM" id="MobiDB-lite"/>
    </source>
</evidence>
<evidence type="ECO:0000259" key="8">
    <source>
        <dbReference type="PROSITE" id="PS50011"/>
    </source>
</evidence>
<feature type="region of interest" description="Disordered" evidence="7">
    <location>
        <begin position="298"/>
        <end position="317"/>
    </location>
</feature>